<dbReference type="PROSITE" id="PS51292">
    <property type="entry name" value="ZF_RING_CH"/>
    <property type="match status" value="1"/>
</dbReference>
<name>A0A067C5Y8_SAPPC</name>
<keyword evidence="4" id="KW-1133">Transmembrane helix</keyword>
<dbReference type="GO" id="GO:0008270">
    <property type="term" value="F:zinc ion binding"/>
    <property type="evidence" value="ECO:0007669"/>
    <property type="project" value="UniProtKB-KW"/>
</dbReference>
<reference evidence="6 7" key="1">
    <citation type="journal article" date="2013" name="PLoS Genet.">
        <title>Distinctive expansion of potential virulence genes in the genome of the oomycete fish pathogen Saprolegnia parasitica.</title>
        <authorList>
            <person name="Jiang R.H."/>
            <person name="de Bruijn I."/>
            <person name="Haas B.J."/>
            <person name="Belmonte R."/>
            <person name="Lobach L."/>
            <person name="Christie J."/>
            <person name="van den Ackerveken G."/>
            <person name="Bottin A."/>
            <person name="Bulone V."/>
            <person name="Diaz-Moreno S.M."/>
            <person name="Dumas B."/>
            <person name="Fan L."/>
            <person name="Gaulin E."/>
            <person name="Govers F."/>
            <person name="Grenville-Briggs L.J."/>
            <person name="Horner N.R."/>
            <person name="Levin J.Z."/>
            <person name="Mammella M."/>
            <person name="Meijer H.J."/>
            <person name="Morris P."/>
            <person name="Nusbaum C."/>
            <person name="Oome S."/>
            <person name="Phillips A.J."/>
            <person name="van Rooyen D."/>
            <person name="Rzeszutek E."/>
            <person name="Saraiva M."/>
            <person name="Secombes C.J."/>
            <person name="Seidl M.F."/>
            <person name="Snel B."/>
            <person name="Stassen J.H."/>
            <person name="Sykes S."/>
            <person name="Tripathy S."/>
            <person name="van den Berg H."/>
            <person name="Vega-Arreguin J.C."/>
            <person name="Wawra S."/>
            <person name="Young S.K."/>
            <person name="Zeng Q."/>
            <person name="Dieguez-Uribeondo J."/>
            <person name="Russ C."/>
            <person name="Tyler B.M."/>
            <person name="van West P."/>
        </authorList>
    </citation>
    <scope>NUCLEOTIDE SEQUENCE [LARGE SCALE GENOMIC DNA]</scope>
    <source>
        <strain evidence="6 7">CBS 223.65</strain>
    </source>
</reference>
<dbReference type="STRING" id="695850.A0A067C5Y8"/>
<feature type="transmembrane region" description="Helical" evidence="4">
    <location>
        <begin position="221"/>
        <end position="248"/>
    </location>
</feature>
<dbReference type="GeneID" id="24132230"/>
<accession>A0A067C5Y8</accession>
<protein>
    <recommendedName>
        <fullName evidence="5">RING-CH-type domain-containing protein</fullName>
    </recommendedName>
</protein>
<feature type="transmembrane region" description="Helical" evidence="4">
    <location>
        <begin position="114"/>
        <end position="134"/>
    </location>
</feature>
<evidence type="ECO:0000256" key="2">
    <source>
        <dbReference type="ARBA" id="ARBA00022771"/>
    </source>
</evidence>
<keyword evidence="4" id="KW-0812">Transmembrane</keyword>
<gene>
    <name evidence="6" type="ORF">SPRG_10106</name>
</gene>
<keyword evidence="4" id="KW-0472">Membrane</keyword>
<sequence length="285" mass="30931">MELPAKTADATDAVVVTVAASAPASDEAIPVLPSSPFCCFYCLDDGNGPERSATELIAPCACATYIHRDCLDTLRISSRMPNAMTHCGSCGEAYTFLESGEEAEYKRLMRNAQLLRFLFVLGVVFLGSCIIWLIDRGTPKSFNLHWNGMDGQIYDTIGLKSCPRLLVYFLTSLALTAFIIGVVTVMSLCVLGCRDPAMSCYCPGYYDCNCGGGDCGGDAGAFILIFVIVLFVFVGLYMMLMAIVGAFGSTVNRIGQRRVRAVEVRYRQVQNLRPIPATSHVATMV</sequence>
<keyword evidence="3" id="KW-0862">Zinc</keyword>
<dbReference type="OMA" id="MPNAMTH"/>
<dbReference type="RefSeq" id="XP_012204643.1">
    <property type="nucleotide sequence ID" value="XM_012349253.1"/>
</dbReference>
<keyword evidence="7" id="KW-1185">Reference proteome</keyword>
<dbReference type="AlphaFoldDB" id="A0A067C5Y8"/>
<dbReference type="PANTHER" id="PTHR46347:SF1">
    <property type="entry name" value="RING_FYVE_PHD ZINC FINGER SUPERFAMILY PROTEIN"/>
    <property type="match status" value="1"/>
</dbReference>
<dbReference type="OrthoDB" id="75398at2759"/>
<feature type="transmembrane region" description="Helical" evidence="4">
    <location>
        <begin position="165"/>
        <end position="191"/>
    </location>
</feature>
<evidence type="ECO:0000256" key="1">
    <source>
        <dbReference type="ARBA" id="ARBA00022723"/>
    </source>
</evidence>
<dbReference type="EMBL" id="KK583240">
    <property type="protein sequence ID" value="KDO24575.1"/>
    <property type="molecule type" value="Genomic_DNA"/>
</dbReference>
<feature type="domain" description="RING-CH-type" evidence="5">
    <location>
        <begin position="31"/>
        <end position="97"/>
    </location>
</feature>
<proteinExistence type="predicted"/>
<evidence type="ECO:0000313" key="6">
    <source>
        <dbReference type="EMBL" id="KDO24575.1"/>
    </source>
</evidence>
<dbReference type="PANTHER" id="PTHR46347">
    <property type="entry name" value="RING/FYVE/PHD ZINC FINGER SUPERFAMILY PROTEIN"/>
    <property type="match status" value="1"/>
</dbReference>
<dbReference type="Gene3D" id="3.30.40.10">
    <property type="entry name" value="Zinc/RING finger domain, C3HC4 (zinc finger)"/>
    <property type="match status" value="1"/>
</dbReference>
<evidence type="ECO:0000256" key="3">
    <source>
        <dbReference type="ARBA" id="ARBA00022833"/>
    </source>
</evidence>
<dbReference type="InterPro" id="IPR013083">
    <property type="entry name" value="Znf_RING/FYVE/PHD"/>
</dbReference>
<keyword evidence="2" id="KW-0863">Zinc-finger</keyword>
<organism evidence="6 7">
    <name type="scientific">Saprolegnia parasitica (strain CBS 223.65)</name>
    <dbReference type="NCBI Taxonomy" id="695850"/>
    <lineage>
        <taxon>Eukaryota</taxon>
        <taxon>Sar</taxon>
        <taxon>Stramenopiles</taxon>
        <taxon>Oomycota</taxon>
        <taxon>Saprolegniomycetes</taxon>
        <taxon>Saprolegniales</taxon>
        <taxon>Saprolegniaceae</taxon>
        <taxon>Saprolegnia</taxon>
    </lineage>
</organism>
<evidence type="ECO:0000259" key="5">
    <source>
        <dbReference type="PROSITE" id="PS51292"/>
    </source>
</evidence>
<evidence type="ECO:0000313" key="7">
    <source>
        <dbReference type="Proteomes" id="UP000030745"/>
    </source>
</evidence>
<dbReference type="KEGG" id="spar:SPRG_10106"/>
<dbReference type="InterPro" id="IPR011016">
    <property type="entry name" value="Znf_RING-CH"/>
</dbReference>
<dbReference type="Proteomes" id="UP000030745">
    <property type="component" value="Unassembled WGS sequence"/>
</dbReference>
<evidence type="ECO:0000256" key="4">
    <source>
        <dbReference type="SAM" id="Phobius"/>
    </source>
</evidence>
<keyword evidence="1" id="KW-0479">Metal-binding</keyword>
<dbReference type="VEuPathDB" id="FungiDB:SPRG_10106"/>